<dbReference type="PROSITE" id="PS50878">
    <property type="entry name" value="RT_POL"/>
    <property type="match status" value="1"/>
</dbReference>
<feature type="domain" description="Reverse transcriptase" evidence="1">
    <location>
        <begin position="1"/>
        <end position="177"/>
    </location>
</feature>
<dbReference type="Pfam" id="PF00078">
    <property type="entry name" value="RVT_1"/>
    <property type="match status" value="1"/>
</dbReference>
<evidence type="ECO:0000313" key="2">
    <source>
        <dbReference type="EnsemblPlants" id="cds.evm.model.03.526"/>
    </source>
</evidence>
<dbReference type="PANTHER" id="PTHR33116:SF86">
    <property type="entry name" value="REVERSE TRANSCRIPTASE DOMAIN-CONTAINING PROTEIN"/>
    <property type="match status" value="1"/>
</dbReference>
<protein>
    <recommendedName>
        <fullName evidence="1">Reverse transcriptase domain-containing protein</fullName>
    </recommendedName>
</protein>
<dbReference type="Proteomes" id="UP000596661">
    <property type="component" value="Chromosome 3"/>
</dbReference>
<dbReference type="EnsemblPlants" id="evm.model.03.526">
    <property type="protein sequence ID" value="cds.evm.model.03.526"/>
    <property type="gene ID" value="evm.TU.03.526"/>
</dbReference>
<dbReference type="InterPro" id="IPR043502">
    <property type="entry name" value="DNA/RNA_pol_sf"/>
</dbReference>
<dbReference type="Gramene" id="evm.model.03.526">
    <property type="protein sequence ID" value="cds.evm.model.03.526"/>
    <property type="gene ID" value="evm.TU.03.526"/>
</dbReference>
<keyword evidence="3" id="KW-1185">Reference proteome</keyword>
<sequence length="352" mass="40149">MALKLDMANPFDRVEWNFLKRVMEKFQFTPNFTNLIMSFISTTSFTFSINQQLNGSVTPSLGICQGDPLSPYLFLLCFEGLSSLITQHVHQRIPQKHALGLKISWNEPIISNLFFADDSILFSAVSPNAAAQIKDILHTYSLASGQLVNYDKSSLYFSPNTTASVKDQITPWLKVPIRTSIEKYLGLPQSFGRSKKEAFVYLQDRVWTHLNRWNSTFFSKGGKEILLKSVVQAIPSDAMTCFKLPHYFHQKVESMMAQFWWGGTNQSRKIHWKSLSSLCKSKFHGGLGFRFMKAFNQALLAKQAWRILQALSSLVAQLLKARYYPHSSFLDSSRGHRPSLVWNSISWGKTLL</sequence>
<dbReference type="InterPro" id="IPR000477">
    <property type="entry name" value="RT_dom"/>
</dbReference>
<dbReference type="EMBL" id="UZAU01000261">
    <property type="status" value="NOT_ANNOTATED_CDS"/>
    <property type="molecule type" value="Genomic_DNA"/>
</dbReference>
<organism evidence="2 3">
    <name type="scientific">Cannabis sativa</name>
    <name type="common">Hemp</name>
    <name type="synonym">Marijuana</name>
    <dbReference type="NCBI Taxonomy" id="3483"/>
    <lineage>
        <taxon>Eukaryota</taxon>
        <taxon>Viridiplantae</taxon>
        <taxon>Streptophyta</taxon>
        <taxon>Embryophyta</taxon>
        <taxon>Tracheophyta</taxon>
        <taxon>Spermatophyta</taxon>
        <taxon>Magnoliopsida</taxon>
        <taxon>eudicotyledons</taxon>
        <taxon>Gunneridae</taxon>
        <taxon>Pentapetalae</taxon>
        <taxon>rosids</taxon>
        <taxon>fabids</taxon>
        <taxon>Rosales</taxon>
        <taxon>Cannabaceae</taxon>
        <taxon>Cannabis</taxon>
    </lineage>
</organism>
<dbReference type="OMA" id="WNEPIIS"/>
<accession>A0A803P9D6</accession>
<reference evidence="2" key="2">
    <citation type="submission" date="2021-03" db="UniProtKB">
        <authorList>
            <consortium name="EnsemblPlants"/>
        </authorList>
    </citation>
    <scope>IDENTIFICATION</scope>
</reference>
<dbReference type="PANTHER" id="PTHR33116">
    <property type="entry name" value="REVERSE TRANSCRIPTASE ZINC-BINDING DOMAIN-CONTAINING PROTEIN-RELATED-RELATED"/>
    <property type="match status" value="1"/>
</dbReference>
<name>A0A803P9D6_CANSA</name>
<dbReference type="AlphaFoldDB" id="A0A803P9D6"/>
<evidence type="ECO:0000313" key="3">
    <source>
        <dbReference type="Proteomes" id="UP000596661"/>
    </source>
</evidence>
<evidence type="ECO:0000259" key="1">
    <source>
        <dbReference type="PROSITE" id="PS50878"/>
    </source>
</evidence>
<dbReference type="SUPFAM" id="SSF56672">
    <property type="entry name" value="DNA/RNA polymerases"/>
    <property type="match status" value="1"/>
</dbReference>
<reference evidence="2" key="1">
    <citation type="submission" date="2018-11" db="EMBL/GenBank/DDBJ databases">
        <authorList>
            <person name="Grassa J C."/>
        </authorList>
    </citation>
    <scope>NUCLEOTIDE SEQUENCE [LARGE SCALE GENOMIC DNA]</scope>
</reference>
<proteinExistence type="predicted"/>